<evidence type="ECO:0000313" key="2">
    <source>
        <dbReference type="Proteomes" id="UP001215598"/>
    </source>
</evidence>
<dbReference type="Proteomes" id="UP001215598">
    <property type="component" value="Unassembled WGS sequence"/>
</dbReference>
<proteinExistence type="predicted"/>
<organism evidence="1 2">
    <name type="scientific">Mycena metata</name>
    <dbReference type="NCBI Taxonomy" id="1033252"/>
    <lineage>
        <taxon>Eukaryota</taxon>
        <taxon>Fungi</taxon>
        <taxon>Dikarya</taxon>
        <taxon>Basidiomycota</taxon>
        <taxon>Agaricomycotina</taxon>
        <taxon>Agaricomycetes</taxon>
        <taxon>Agaricomycetidae</taxon>
        <taxon>Agaricales</taxon>
        <taxon>Marasmiineae</taxon>
        <taxon>Mycenaceae</taxon>
        <taxon>Mycena</taxon>
    </lineage>
</organism>
<evidence type="ECO:0000313" key="1">
    <source>
        <dbReference type="EMBL" id="KAJ7741146.1"/>
    </source>
</evidence>
<name>A0AAD7IEA2_9AGAR</name>
<accession>A0AAD7IEA2</accession>
<keyword evidence="2" id="KW-1185">Reference proteome</keyword>
<dbReference type="AlphaFoldDB" id="A0AAD7IEA2"/>
<comment type="caution">
    <text evidence="1">The sequence shown here is derived from an EMBL/GenBank/DDBJ whole genome shotgun (WGS) entry which is preliminary data.</text>
</comment>
<protein>
    <submittedName>
        <fullName evidence="1">Uncharacterized protein</fullName>
    </submittedName>
</protein>
<gene>
    <name evidence="1" type="ORF">B0H16DRAFT_1890672</name>
</gene>
<sequence length="98" mass="10498">MRNARTCPNPARLPPACPVPAAHAAFVASSTPASSRTAPRPSLPHLTRWRRREWAACMCHAAGDVLPKLASTAPGKPKDPGERKSASLLTLSTLLLYF</sequence>
<dbReference type="EMBL" id="JARKIB010000100">
    <property type="protein sequence ID" value="KAJ7741146.1"/>
    <property type="molecule type" value="Genomic_DNA"/>
</dbReference>
<reference evidence="1" key="1">
    <citation type="submission" date="2023-03" db="EMBL/GenBank/DDBJ databases">
        <title>Massive genome expansion in bonnet fungi (Mycena s.s.) driven by repeated elements and novel gene families across ecological guilds.</title>
        <authorList>
            <consortium name="Lawrence Berkeley National Laboratory"/>
            <person name="Harder C.B."/>
            <person name="Miyauchi S."/>
            <person name="Viragh M."/>
            <person name="Kuo A."/>
            <person name="Thoen E."/>
            <person name="Andreopoulos B."/>
            <person name="Lu D."/>
            <person name="Skrede I."/>
            <person name="Drula E."/>
            <person name="Henrissat B."/>
            <person name="Morin E."/>
            <person name="Kohler A."/>
            <person name="Barry K."/>
            <person name="LaButti K."/>
            <person name="Morin E."/>
            <person name="Salamov A."/>
            <person name="Lipzen A."/>
            <person name="Mereny Z."/>
            <person name="Hegedus B."/>
            <person name="Baldrian P."/>
            <person name="Stursova M."/>
            <person name="Weitz H."/>
            <person name="Taylor A."/>
            <person name="Grigoriev I.V."/>
            <person name="Nagy L.G."/>
            <person name="Martin F."/>
            <person name="Kauserud H."/>
        </authorList>
    </citation>
    <scope>NUCLEOTIDE SEQUENCE</scope>
    <source>
        <strain evidence="1">CBHHK182m</strain>
    </source>
</reference>